<dbReference type="PRINTS" id="PR00081">
    <property type="entry name" value="GDHRDH"/>
</dbReference>
<dbReference type="PANTHER" id="PTHR43086:SF3">
    <property type="entry name" value="NADP-DEPENDENT 3-HYDROXY ACID DEHYDROGENASE YDFG"/>
    <property type="match status" value="1"/>
</dbReference>
<dbReference type="InterPro" id="IPR036291">
    <property type="entry name" value="NAD(P)-bd_dom_sf"/>
</dbReference>
<evidence type="ECO:0000313" key="13">
    <source>
        <dbReference type="Proteomes" id="UP000554520"/>
    </source>
</evidence>
<dbReference type="GO" id="GO:0035527">
    <property type="term" value="F:3-hydroxypropionate dehydrogenase (NADP+) activity"/>
    <property type="evidence" value="ECO:0007669"/>
    <property type="project" value="UniProtKB-EC"/>
</dbReference>
<dbReference type="RefSeq" id="WP_183664150.1">
    <property type="nucleotide sequence ID" value="NZ_JACHXN010000019.1"/>
</dbReference>
<dbReference type="PRINTS" id="PR00080">
    <property type="entry name" value="SDRFAMILY"/>
</dbReference>
<evidence type="ECO:0000256" key="3">
    <source>
        <dbReference type="ARBA" id="ARBA00043812"/>
    </source>
</evidence>
<evidence type="ECO:0000256" key="1">
    <source>
        <dbReference type="ARBA" id="ARBA00006484"/>
    </source>
</evidence>
<dbReference type="Gene3D" id="3.40.50.720">
    <property type="entry name" value="NAD(P)-binding Rossmann-like Domain"/>
    <property type="match status" value="1"/>
</dbReference>
<evidence type="ECO:0000256" key="7">
    <source>
        <dbReference type="ARBA" id="ARBA00044271"/>
    </source>
</evidence>
<name>A0A839UF07_9HYPH</name>
<dbReference type="InterPro" id="IPR002347">
    <property type="entry name" value="SDR_fam"/>
</dbReference>
<dbReference type="AlphaFoldDB" id="A0A839UF07"/>
<keyword evidence="2" id="KW-0560">Oxidoreductase</keyword>
<dbReference type="EMBL" id="JACHXN010000019">
    <property type="protein sequence ID" value="MBB3148383.1"/>
    <property type="molecule type" value="Genomic_DNA"/>
</dbReference>
<dbReference type="SUPFAM" id="SSF51735">
    <property type="entry name" value="NAD(P)-binding Rossmann-fold domains"/>
    <property type="match status" value="1"/>
</dbReference>
<keyword evidence="13" id="KW-1185">Reference proteome</keyword>
<comment type="catalytic activity">
    <reaction evidence="10">
        <text>3-hydroxypropanoate + NADP(+) = 3-oxopropanoate + NADPH + H(+)</text>
        <dbReference type="Rhea" id="RHEA:26438"/>
        <dbReference type="ChEBI" id="CHEBI:15378"/>
        <dbReference type="ChEBI" id="CHEBI:16510"/>
        <dbReference type="ChEBI" id="CHEBI:33190"/>
        <dbReference type="ChEBI" id="CHEBI:57783"/>
        <dbReference type="ChEBI" id="CHEBI:58349"/>
        <dbReference type="EC" id="1.1.1.298"/>
    </reaction>
</comment>
<sequence length="266" mass="27588">MTTSGTRKVAAITGASSGIGSVYAERFAARGYDLILIARRGERLAALSGQLSAVYGVEVEVISADLTKEADLVRVAGSLADSAALRVVVNNAGNSRLAPLADTSAAESASMIALNIVALTRLTEAVLPSFLSQKDGLIINIASVLSLHALPTSAIYSGTKGYVLNFSRGLQQELAGTGVRLQVVLPGTTATELWDLSGVPLASLNKAKIMSAEDMVDAALAGLDNHEDVTLPSVADASLWDAYDAARSKLFLATQTGKPAPRYAKS</sequence>
<organism evidence="12 13">
    <name type="scientific">Phyllobacterium trifolii</name>
    <dbReference type="NCBI Taxonomy" id="300193"/>
    <lineage>
        <taxon>Bacteria</taxon>
        <taxon>Pseudomonadati</taxon>
        <taxon>Pseudomonadota</taxon>
        <taxon>Alphaproteobacteria</taxon>
        <taxon>Hyphomicrobiales</taxon>
        <taxon>Phyllobacteriaceae</taxon>
        <taxon>Phyllobacterium</taxon>
    </lineage>
</organism>
<dbReference type="EC" id="1.1.1.381" evidence="5"/>
<evidence type="ECO:0000256" key="9">
    <source>
        <dbReference type="ARBA" id="ARBA00045650"/>
    </source>
</evidence>
<dbReference type="InterPro" id="IPR020904">
    <property type="entry name" value="Sc_DH/Rdtase_CS"/>
</dbReference>
<evidence type="ECO:0000256" key="5">
    <source>
        <dbReference type="ARBA" id="ARBA00044059"/>
    </source>
</evidence>
<evidence type="ECO:0000256" key="6">
    <source>
        <dbReference type="ARBA" id="ARBA00044065"/>
    </source>
</evidence>
<dbReference type="PIRSF" id="PIRSF000126">
    <property type="entry name" value="11-beta-HSD1"/>
    <property type="match status" value="1"/>
</dbReference>
<proteinExistence type="inferred from homology"/>
<evidence type="ECO:0000256" key="10">
    <source>
        <dbReference type="ARBA" id="ARBA00047274"/>
    </source>
</evidence>
<dbReference type="Proteomes" id="UP000554520">
    <property type="component" value="Unassembled WGS sequence"/>
</dbReference>
<comment type="similarity">
    <text evidence="1 11">Belongs to the short-chain dehydrogenases/reductases (SDR) family.</text>
</comment>
<evidence type="ECO:0000256" key="11">
    <source>
        <dbReference type="RuleBase" id="RU000363"/>
    </source>
</evidence>
<reference evidence="12 13" key="1">
    <citation type="submission" date="2020-08" db="EMBL/GenBank/DDBJ databases">
        <title>Genomic Encyclopedia of Type Strains, Phase III (KMG-III): the genomes of soil and plant-associated and newly described type strains.</title>
        <authorList>
            <person name="Whitman W."/>
        </authorList>
    </citation>
    <scope>NUCLEOTIDE SEQUENCE [LARGE SCALE GENOMIC DNA]</scope>
    <source>
        <strain evidence="12 13">CECT 7015</strain>
    </source>
</reference>
<protein>
    <recommendedName>
        <fullName evidence="6">NADP-dependent 3-hydroxy acid dehydrogenase YdfG</fullName>
        <ecNumber evidence="4">1.1.1.298</ecNumber>
        <ecNumber evidence="5">1.1.1.381</ecNumber>
    </recommendedName>
    <alternativeName>
        <fullName evidence="8">L-allo-threonine dehydrogenase</fullName>
    </alternativeName>
    <alternativeName>
        <fullName evidence="7">Malonic semialdehyde reductase</fullName>
    </alternativeName>
</protein>
<evidence type="ECO:0000256" key="4">
    <source>
        <dbReference type="ARBA" id="ARBA00044050"/>
    </source>
</evidence>
<evidence type="ECO:0000313" key="12">
    <source>
        <dbReference type="EMBL" id="MBB3148383.1"/>
    </source>
</evidence>
<dbReference type="PROSITE" id="PS00061">
    <property type="entry name" value="ADH_SHORT"/>
    <property type="match status" value="1"/>
</dbReference>
<comment type="catalytic activity">
    <reaction evidence="3">
        <text>L-allo-threonine + NADP(+) = aminoacetone + CO2 + NADPH</text>
        <dbReference type="Rhea" id="RHEA:43524"/>
        <dbReference type="ChEBI" id="CHEBI:16526"/>
        <dbReference type="ChEBI" id="CHEBI:57783"/>
        <dbReference type="ChEBI" id="CHEBI:58320"/>
        <dbReference type="ChEBI" id="CHEBI:58349"/>
        <dbReference type="ChEBI" id="CHEBI:58585"/>
        <dbReference type="EC" id="1.1.1.381"/>
    </reaction>
</comment>
<comment type="function">
    <text evidence="9">NADP-dependent dehydrogenase with broad substrate specificity acting on 3-hydroxy acids. Catalyzes the NADP-dependent oxidation of L-allo-threonine to L-2-amino-3-keto-butyrate, which is spontaneously decarboxylated into aminoacetone. Also acts on D-threonine, L-serine, D-serine, D-3-hydroxyisobutyrate, L-3-hydroxyisobutyrate, D-glycerate and L-glycerate. Able to catalyze the reduction of the malonic semialdehyde to 3-hydroxypropionic acid. YdfG is apparently supplementing RutE, the presumed malonic semialdehyde reductase involved in pyrimidine degradation since both are able to detoxify malonic semialdehyde.</text>
</comment>
<dbReference type="Pfam" id="PF00106">
    <property type="entry name" value="adh_short"/>
    <property type="match status" value="1"/>
</dbReference>
<dbReference type="EC" id="1.1.1.298" evidence="4"/>
<evidence type="ECO:0000256" key="8">
    <source>
        <dbReference type="ARBA" id="ARBA00044349"/>
    </source>
</evidence>
<accession>A0A839UF07</accession>
<dbReference type="PANTHER" id="PTHR43086">
    <property type="entry name" value="VERY-LONG-CHAIN 3-OXOOACYL-COA REDUCTASE"/>
    <property type="match status" value="1"/>
</dbReference>
<gene>
    <name evidence="12" type="ORF">FHS21_004830</name>
</gene>
<evidence type="ECO:0000256" key="2">
    <source>
        <dbReference type="ARBA" id="ARBA00023002"/>
    </source>
</evidence>
<comment type="caution">
    <text evidence="12">The sequence shown here is derived from an EMBL/GenBank/DDBJ whole genome shotgun (WGS) entry which is preliminary data.</text>
</comment>